<evidence type="ECO:0000256" key="7">
    <source>
        <dbReference type="PIRSR" id="PIRSR611284-2"/>
    </source>
</evidence>
<comment type="similarity">
    <text evidence="2 8">Belongs to the short-chain dehydrogenases/reductases (SDR) family.</text>
</comment>
<evidence type="ECO:0000256" key="3">
    <source>
        <dbReference type="ARBA" id="ARBA00022857"/>
    </source>
</evidence>
<protein>
    <recommendedName>
        <fullName evidence="8">3-oxoacyl-[acyl-carrier-protein] reductase</fullName>
        <ecNumber evidence="8">1.1.1.100</ecNumber>
    </recommendedName>
</protein>
<dbReference type="NCBIfam" id="NF004198">
    <property type="entry name" value="PRK05653.1-3"/>
    <property type="match status" value="1"/>
</dbReference>
<dbReference type="PANTHER" id="PTHR42879:SF2">
    <property type="entry name" value="3-OXOACYL-[ACYL-CARRIER-PROTEIN] REDUCTASE FABG"/>
    <property type="match status" value="1"/>
</dbReference>
<keyword evidence="8" id="KW-0443">Lipid metabolism</keyword>
<dbReference type="NCBIfam" id="NF009466">
    <property type="entry name" value="PRK12826.1-2"/>
    <property type="match status" value="1"/>
</dbReference>
<gene>
    <name evidence="10" type="ORF">COV72_07480</name>
</gene>
<comment type="caution">
    <text evidence="10">The sequence shown here is derived from an EMBL/GenBank/DDBJ whole genome shotgun (WGS) entry which is preliminary data.</text>
</comment>
<dbReference type="FunFam" id="3.40.50.720:FF:000115">
    <property type="entry name" value="3-oxoacyl-[acyl-carrier-protein] reductase FabG"/>
    <property type="match status" value="1"/>
</dbReference>
<reference evidence="10 11" key="1">
    <citation type="submission" date="2017-09" db="EMBL/GenBank/DDBJ databases">
        <title>Depth-based differentiation of microbial function through sediment-hosted aquifers and enrichment of novel symbionts in the deep terrestrial subsurface.</title>
        <authorList>
            <person name="Probst A.J."/>
            <person name="Ladd B."/>
            <person name="Jarett J.K."/>
            <person name="Geller-Mcgrath D.E."/>
            <person name="Sieber C.M."/>
            <person name="Emerson J.B."/>
            <person name="Anantharaman K."/>
            <person name="Thomas B.C."/>
            <person name="Malmstrom R."/>
            <person name="Stieglmeier M."/>
            <person name="Klingl A."/>
            <person name="Woyke T."/>
            <person name="Ryan C.M."/>
            <person name="Banfield J.F."/>
        </authorList>
    </citation>
    <scope>NUCLEOTIDE SEQUENCE [LARGE SCALE GENOMIC DNA]</scope>
    <source>
        <strain evidence="10">CG11_big_fil_rev_8_21_14_0_20_42_13</strain>
    </source>
</reference>
<evidence type="ECO:0000256" key="1">
    <source>
        <dbReference type="ARBA" id="ARBA00002607"/>
    </source>
</evidence>
<keyword evidence="3 7" id="KW-0521">NADP</keyword>
<dbReference type="CDD" id="cd05333">
    <property type="entry name" value="BKR_SDR_c"/>
    <property type="match status" value="1"/>
</dbReference>
<evidence type="ECO:0000313" key="11">
    <source>
        <dbReference type="Proteomes" id="UP000229641"/>
    </source>
</evidence>
<dbReference type="NCBIfam" id="NF005559">
    <property type="entry name" value="PRK07231.1"/>
    <property type="match status" value="1"/>
</dbReference>
<dbReference type="PRINTS" id="PR00080">
    <property type="entry name" value="SDRFAMILY"/>
</dbReference>
<feature type="binding site" evidence="7">
    <location>
        <position position="89"/>
    </location>
    <ligand>
        <name>NADP(+)</name>
        <dbReference type="ChEBI" id="CHEBI:58349"/>
    </ligand>
</feature>
<dbReference type="NCBIfam" id="TIGR01830">
    <property type="entry name" value="3oxo_ACP_reduc"/>
    <property type="match status" value="1"/>
</dbReference>
<feature type="binding site" evidence="7">
    <location>
        <position position="187"/>
    </location>
    <ligand>
        <name>NADP(+)</name>
        <dbReference type="ChEBI" id="CHEBI:58349"/>
    </ligand>
</feature>
<organism evidence="10 11">
    <name type="scientific">Candidatus Ghiorseimicrobium undicola</name>
    <dbReference type="NCBI Taxonomy" id="1974746"/>
    <lineage>
        <taxon>Bacteria</taxon>
        <taxon>Pseudomonadati</taxon>
        <taxon>Candidatus Omnitrophota</taxon>
        <taxon>Candidatus Ghiorseimicrobium</taxon>
    </lineage>
</organism>
<comment type="pathway">
    <text evidence="8">Lipid metabolism; fatty acid biosynthesis.</text>
</comment>
<comment type="catalytic activity">
    <reaction evidence="5 8">
        <text>a (3R)-hydroxyacyl-[ACP] + NADP(+) = a 3-oxoacyl-[ACP] + NADPH + H(+)</text>
        <dbReference type="Rhea" id="RHEA:17397"/>
        <dbReference type="Rhea" id="RHEA-COMP:9916"/>
        <dbReference type="Rhea" id="RHEA-COMP:9945"/>
        <dbReference type="ChEBI" id="CHEBI:15378"/>
        <dbReference type="ChEBI" id="CHEBI:57783"/>
        <dbReference type="ChEBI" id="CHEBI:58349"/>
        <dbReference type="ChEBI" id="CHEBI:78776"/>
        <dbReference type="ChEBI" id="CHEBI:78827"/>
        <dbReference type="EC" id="1.1.1.100"/>
    </reaction>
</comment>
<dbReference type="UniPathway" id="UPA00094"/>
<feature type="active site" description="Proton acceptor" evidence="6">
    <location>
        <position position="154"/>
    </location>
</feature>
<evidence type="ECO:0000256" key="8">
    <source>
        <dbReference type="RuleBase" id="RU366074"/>
    </source>
</evidence>
<keyword evidence="4 8" id="KW-0560">Oxidoreductase</keyword>
<dbReference type="Pfam" id="PF13561">
    <property type="entry name" value="adh_short_C2"/>
    <property type="match status" value="1"/>
</dbReference>
<feature type="domain" description="Ketoreductase" evidence="9">
    <location>
        <begin position="6"/>
        <end position="185"/>
    </location>
</feature>
<accession>A0A2H0LVX8</accession>
<dbReference type="SMART" id="SM00822">
    <property type="entry name" value="PKS_KR"/>
    <property type="match status" value="1"/>
</dbReference>
<dbReference type="InterPro" id="IPR002347">
    <property type="entry name" value="SDR_fam"/>
</dbReference>
<dbReference type="GO" id="GO:0006633">
    <property type="term" value="P:fatty acid biosynthetic process"/>
    <property type="evidence" value="ECO:0007669"/>
    <property type="project" value="UniProtKB-UniPathway"/>
</dbReference>
<evidence type="ECO:0000256" key="6">
    <source>
        <dbReference type="PIRSR" id="PIRSR611284-1"/>
    </source>
</evidence>
<dbReference type="PRINTS" id="PR00081">
    <property type="entry name" value="GDHRDH"/>
</dbReference>
<dbReference type="InterPro" id="IPR020904">
    <property type="entry name" value="Sc_DH/Rdtase_CS"/>
</dbReference>
<feature type="binding site" evidence="7">
    <location>
        <begin position="12"/>
        <end position="15"/>
    </location>
    <ligand>
        <name>NADP(+)</name>
        <dbReference type="ChEBI" id="CHEBI:58349"/>
    </ligand>
</feature>
<name>A0A2H0LVX8_9BACT</name>
<dbReference type="Gene3D" id="3.40.50.720">
    <property type="entry name" value="NAD(P)-binding Rossmann-like Domain"/>
    <property type="match status" value="1"/>
</dbReference>
<keyword evidence="8" id="KW-0444">Lipid biosynthesis</keyword>
<dbReference type="EC" id="1.1.1.100" evidence="8"/>
<dbReference type="InterPro" id="IPR057326">
    <property type="entry name" value="KR_dom"/>
</dbReference>
<dbReference type="PANTHER" id="PTHR42879">
    <property type="entry name" value="3-OXOACYL-(ACYL-CARRIER-PROTEIN) REDUCTASE"/>
    <property type="match status" value="1"/>
</dbReference>
<dbReference type="InterPro" id="IPR050259">
    <property type="entry name" value="SDR"/>
</dbReference>
<evidence type="ECO:0000259" key="9">
    <source>
        <dbReference type="SMART" id="SM00822"/>
    </source>
</evidence>
<proteinExistence type="inferred from homology"/>
<evidence type="ECO:0000256" key="4">
    <source>
        <dbReference type="ARBA" id="ARBA00023002"/>
    </source>
</evidence>
<dbReference type="AlphaFoldDB" id="A0A2H0LVX8"/>
<feature type="binding site" evidence="7">
    <location>
        <begin position="154"/>
        <end position="158"/>
    </location>
    <ligand>
        <name>NADP(+)</name>
        <dbReference type="ChEBI" id="CHEBI:58349"/>
    </ligand>
</feature>
<dbReference type="GO" id="GO:0004316">
    <property type="term" value="F:3-oxoacyl-[acyl-carrier-protein] reductase (NADPH) activity"/>
    <property type="evidence" value="ECO:0007669"/>
    <property type="project" value="UniProtKB-UniRule"/>
</dbReference>
<evidence type="ECO:0000256" key="5">
    <source>
        <dbReference type="ARBA" id="ARBA00048508"/>
    </source>
</evidence>
<dbReference type="EMBL" id="PCWA01000096">
    <property type="protein sequence ID" value="PIQ88570.1"/>
    <property type="molecule type" value="Genomic_DNA"/>
</dbReference>
<evidence type="ECO:0000313" key="10">
    <source>
        <dbReference type="EMBL" id="PIQ88570.1"/>
    </source>
</evidence>
<dbReference type="Proteomes" id="UP000229641">
    <property type="component" value="Unassembled WGS sequence"/>
</dbReference>
<keyword evidence="8" id="KW-0276">Fatty acid metabolism</keyword>
<comment type="function">
    <text evidence="1 8">Catalyzes the NADPH-dependent reduction of beta-ketoacyl-ACP substrates to beta-hydroxyacyl-ACP products, the first reductive step in the elongation cycle of fatty acid biosynthesis.</text>
</comment>
<keyword evidence="8" id="KW-0275">Fatty acid biosynthesis</keyword>
<dbReference type="SUPFAM" id="SSF51735">
    <property type="entry name" value="NAD(P)-binding Rossmann-fold domains"/>
    <property type="match status" value="1"/>
</dbReference>
<dbReference type="GO" id="GO:0051287">
    <property type="term" value="F:NAD binding"/>
    <property type="evidence" value="ECO:0007669"/>
    <property type="project" value="UniProtKB-UniRule"/>
</dbReference>
<comment type="subunit">
    <text evidence="8">Homotetramer.</text>
</comment>
<evidence type="ECO:0000256" key="2">
    <source>
        <dbReference type="ARBA" id="ARBA00006484"/>
    </source>
</evidence>
<dbReference type="InterPro" id="IPR011284">
    <property type="entry name" value="3oxo_ACP_reduc"/>
</dbReference>
<dbReference type="PROSITE" id="PS00061">
    <property type="entry name" value="ADH_SHORT"/>
    <property type="match status" value="1"/>
</dbReference>
<sequence length="246" mass="26172">MRLKDKVALITGGGRGIGREIALFFAKEGADIAICDVNIESAEDTAREVEKTGRKAAGFKADVTSFASAEDLVNKTLDKFNKIDILVNNAGITRDGLMLRMSEADWDAVINVNLKGTFNASKVVSKIMVKQRQGKIVNIASIIGLIGNIGQANYAASKAGIIGLTKSMAKELALRNICVNAVAPGFIQTDMTAKLPEDVKERMLKSIPLGKFGTALDVAKTCLFLASGESDYITGQVIVVDGGMVM</sequence>
<dbReference type="InterPro" id="IPR036291">
    <property type="entry name" value="NAD(P)-bd_dom_sf"/>
</dbReference>